<sequence length="117" mass="12201">MVGIRQGEQTERRDIAEIRLGTQPGGDVVGTVTTSPLAVSLRLVGEDLVHQAPLGFDLRKRAGRVVAGNVLGVTGVALCSSLVYLRLTGGDGVGELRDDRVSVAASTDLEGLPVPVR</sequence>
<keyword evidence="3" id="KW-1185">Reference proteome</keyword>
<dbReference type="STRING" id="749414.SBI_09449"/>
<dbReference type="HOGENOM" id="CLU_2083464_0_0_11"/>
<evidence type="ECO:0000313" key="3">
    <source>
        <dbReference type="Proteomes" id="UP000000377"/>
    </source>
</evidence>
<evidence type="ECO:0000256" key="1">
    <source>
        <dbReference type="SAM" id="Phobius"/>
    </source>
</evidence>
<dbReference type="EMBL" id="CP002047">
    <property type="protein sequence ID" value="ADI12567.1"/>
    <property type="molecule type" value="Genomic_DNA"/>
</dbReference>
<keyword evidence="1" id="KW-0472">Membrane</keyword>
<organism evidence="2 3">
    <name type="scientific">Streptomyces bingchenggensis (strain BCW-1)</name>
    <dbReference type="NCBI Taxonomy" id="749414"/>
    <lineage>
        <taxon>Bacteria</taxon>
        <taxon>Bacillati</taxon>
        <taxon>Actinomycetota</taxon>
        <taxon>Actinomycetes</taxon>
        <taxon>Kitasatosporales</taxon>
        <taxon>Streptomycetaceae</taxon>
        <taxon>Streptomyces</taxon>
    </lineage>
</organism>
<reference evidence="2 3" key="1">
    <citation type="journal article" date="2010" name="J. Bacteriol.">
        <title>Genome sequence of the milbemycin-producing bacterium Streptomyces bingchenggensis.</title>
        <authorList>
            <person name="Wang X.J."/>
            <person name="Yan Y.J."/>
            <person name="Zhang B."/>
            <person name="An J."/>
            <person name="Wang J.J."/>
            <person name="Tian J."/>
            <person name="Jiang L."/>
            <person name="Chen Y.H."/>
            <person name="Huang S.X."/>
            <person name="Yin M."/>
            <person name="Zhang J."/>
            <person name="Gao A.L."/>
            <person name="Liu C.X."/>
            <person name="Zhu Z.X."/>
            <person name="Xiang W.S."/>
        </authorList>
    </citation>
    <scope>NUCLEOTIDE SEQUENCE [LARGE SCALE GENOMIC DNA]</scope>
    <source>
        <strain evidence="2 3">BCW-1</strain>
    </source>
</reference>
<feature type="transmembrane region" description="Helical" evidence="1">
    <location>
        <begin position="66"/>
        <end position="87"/>
    </location>
</feature>
<dbReference type="AlphaFoldDB" id="D7C7L9"/>
<name>D7C7L9_STRBB</name>
<keyword evidence="1" id="KW-1133">Transmembrane helix</keyword>
<protein>
    <submittedName>
        <fullName evidence="2">Uncharacterized protein</fullName>
    </submittedName>
</protein>
<keyword evidence="1" id="KW-0812">Transmembrane</keyword>
<gene>
    <name evidence="2" type="ordered locus">SBI_09449</name>
</gene>
<dbReference type="KEGG" id="sbh:SBI_09449"/>
<dbReference type="Proteomes" id="UP000000377">
    <property type="component" value="Chromosome"/>
</dbReference>
<accession>D7C7L9</accession>
<proteinExistence type="predicted"/>
<evidence type="ECO:0000313" key="2">
    <source>
        <dbReference type="EMBL" id="ADI12567.1"/>
    </source>
</evidence>